<name>A0A1I4V724_9HYPH</name>
<dbReference type="STRING" id="582667.SAMN05192568_10898"/>
<dbReference type="EMBL" id="FOTK01000089">
    <property type="protein sequence ID" value="SFM97029.1"/>
    <property type="molecule type" value="Genomic_DNA"/>
</dbReference>
<evidence type="ECO:0000313" key="3">
    <source>
        <dbReference type="Proteomes" id="UP000199048"/>
    </source>
</evidence>
<keyword evidence="1" id="KW-0812">Transmembrane</keyword>
<proteinExistence type="predicted"/>
<feature type="transmembrane region" description="Helical" evidence="1">
    <location>
        <begin position="6"/>
        <end position="33"/>
    </location>
</feature>
<keyword evidence="3" id="KW-1185">Reference proteome</keyword>
<reference evidence="3" key="1">
    <citation type="submission" date="2016-10" db="EMBL/GenBank/DDBJ databases">
        <authorList>
            <person name="Varghese N."/>
            <person name="Submissions S."/>
        </authorList>
    </citation>
    <scope>NUCLEOTIDE SEQUENCE [LARGE SCALE GENOMIC DNA]</scope>
    <source>
        <strain evidence="3">BL36</strain>
    </source>
</reference>
<keyword evidence="1" id="KW-0472">Membrane</keyword>
<organism evidence="2 3">
    <name type="scientific">Methylobacterium pseudosasicola</name>
    <dbReference type="NCBI Taxonomy" id="582667"/>
    <lineage>
        <taxon>Bacteria</taxon>
        <taxon>Pseudomonadati</taxon>
        <taxon>Pseudomonadota</taxon>
        <taxon>Alphaproteobacteria</taxon>
        <taxon>Hyphomicrobiales</taxon>
        <taxon>Methylobacteriaceae</taxon>
        <taxon>Methylobacterium</taxon>
    </lineage>
</organism>
<dbReference type="Proteomes" id="UP000199048">
    <property type="component" value="Unassembled WGS sequence"/>
</dbReference>
<accession>A0A1I4V724</accession>
<gene>
    <name evidence="2" type="ORF">SAMN05192568_10898</name>
</gene>
<sequence length="38" mass="4190">MAETFGILFLCVAGIVCIVIPCLAWLGFMVWVFTEAPK</sequence>
<evidence type="ECO:0000313" key="2">
    <source>
        <dbReference type="EMBL" id="SFM97029.1"/>
    </source>
</evidence>
<protein>
    <submittedName>
        <fullName evidence="2">Uncharacterized protein</fullName>
    </submittedName>
</protein>
<evidence type="ECO:0000256" key="1">
    <source>
        <dbReference type="SAM" id="Phobius"/>
    </source>
</evidence>
<dbReference type="AlphaFoldDB" id="A0A1I4V724"/>
<keyword evidence="1" id="KW-1133">Transmembrane helix</keyword>